<evidence type="ECO:0000256" key="7">
    <source>
        <dbReference type="ARBA" id="ARBA00023125"/>
    </source>
</evidence>
<dbReference type="GO" id="GO:0003700">
    <property type="term" value="F:DNA-binding transcription factor activity"/>
    <property type="evidence" value="ECO:0007669"/>
    <property type="project" value="InterPro"/>
</dbReference>
<comment type="subcellular location">
    <subcellularLocation>
        <location evidence="1 12">Nucleus</location>
    </subcellularLocation>
</comment>
<dbReference type="PROSITE" id="PS51843">
    <property type="entry name" value="NR_LBD"/>
    <property type="match status" value="1"/>
</dbReference>
<dbReference type="WBParaSite" id="Pan_g12134.t1">
    <property type="protein sequence ID" value="Pan_g12134.t1"/>
    <property type="gene ID" value="Pan_g12134"/>
</dbReference>
<keyword evidence="5 12" id="KW-0862">Zinc</keyword>
<dbReference type="SMART" id="SM00399">
    <property type="entry name" value="ZnF_C4"/>
    <property type="match status" value="1"/>
</dbReference>
<protein>
    <submittedName>
        <fullName evidence="17">Nuclear receptor</fullName>
    </submittedName>
</protein>
<dbReference type="AlphaFoldDB" id="A0A7E4USC5"/>
<dbReference type="Pfam" id="PF00105">
    <property type="entry name" value="zf-C4"/>
    <property type="match status" value="1"/>
</dbReference>
<proteinExistence type="inferred from homology"/>
<evidence type="ECO:0000259" key="14">
    <source>
        <dbReference type="PROSITE" id="PS51030"/>
    </source>
</evidence>
<comment type="function">
    <text evidence="11">Orphan nuclear receptor.</text>
</comment>
<dbReference type="InterPro" id="IPR052496">
    <property type="entry name" value="Orphan_Nuclear_Rcpt"/>
</dbReference>
<accession>A0A7E4USC5</accession>
<feature type="domain" description="NR LBD" evidence="15">
    <location>
        <begin position="241"/>
        <end position="479"/>
    </location>
</feature>
<dbReference type="SMART" id="SM00430">
    <property type="entry name" value="HOLI"/>
    <property type="match status" value="1"/>
</dbReference>
<evidence type="ECO:0000313" key="17">
    <source>
        <dbReference type="WBParaSite" id="Pan_g12134.t1"/>
    </source>
</evidence>
<comment type="similarity">
    <text evidence="2 12">Belongs to the nuclear hormone receptor family.</text>
</comment>
<dbReference type="InterPro" id="IPR001628">
    <property type="entry name" value="Znf_hrmn_rcpt"/>
</dbReference>
<keyword evidence="7 12" id="KW-0238">DNA-binding</keyword>
<dbReference type="PROSITE" id="PS51030">
    <property type="entry name" value="NUCLEAR_REC_DBD_2"/>
    <property type="match status" value="1"/>
</dbReference>
<dbReference type="InterPro" id="IPR035500">
    <property type="entry name" value="NHR-like_dom_sf"/>
</dbReference>
<dbReference type="PRINTS" id="PR00398">
    <property type="entry name" value="STRDHORMONER"/>
</dbReference>
<feature type="region of interest" description="Disordered" evidence="13">
    <location>
        <begin position="569"/>
        <end position="615"/>
    </location>
</feature>
<dbReference type="CDD" id="cd06157">
    <property type="entry name" value="NR_LBD"/>
    <property type="match status" value="1"/>
</dbReference>
<keyword evidence="4 12" id="KW-0863">Zinc-finger</keyword>
<evidence type="ECO:0000256" key="5">
    <source>
        <dbReference type="ARBA" id="ARBA00022833"/>
    </source>
</evidence>
<evidence type="ECO:0000256" key="10">
    <source>
        <dbReference type="ARBA" id="ARBA00023242"/>
    </source>
</evidence>
<dbReference type="PANTHER" id="PTHR47519">
    <property type="entry name" value="NUCLEAR HORMONE RECEPTOR FAMILY MEMBER NHR-31-RELATED"/>
    <property type="match status" value="1"/>
</dbReference>
<dbReference type="FunFam" id="3.30.50.10:FF:000030">
    <property type="entry name" value="Nuclear Hormone Receptor family"/>
    <property type="match status" value="1"/>
</dbReference>
<feature type="compositionally biased region" description="Low complexity" evidence="13">
    <location>
        <begin position="604"/>
        <end position="613"/>
    </location>
</feature>
<dbReference type="GO" id="GO:0008270">
    <property type="term" value="F:zinc ion binding"/>
    <property type="evidence" value="ECO:0007669"/>
    <property type="project" value="UniProtKB-KW"/>
</dbReference>
<evidence type="ECO:0000256" key="12">
    <source>
        <dbReference type="RuleBase" id="RU004334"/>
    </source>
</evidence>
<evidence type="ECO:0000259" key="15">
    <source>
        <dbReference type="PROSITE" id="PS51843"/>
    </source>
</evidence>
<evidence type="ECO:0000256" key="11">
    <source>
        <dbReference type="ARBA" id="ARBA00037512"/>
    </source>
</evidence>
<keyword evidence="8 12" id="KW-0804">Transcription</keyword>
<evidence type="ECO:0000313" key="16">
    <source>
        <dbReference type="Proteomes" id="UP000492821"/>
    </source>
</evidence>
<dbReference type="GO" id="GO:0005634">
    <property type="term" value="C:nucleus"/>
    <property type="evidence" value="ECO:0007669"/>
    <property type="project" value="UniProtKB-SubCell"/>
</dbReference>
<keyword evidence="6 12" id="KW-0805">Transcription regulation</keyword>
<reference evidence="17" key="2">
    <citation type="submission" date="2020-10" db="UniProtKB">
        <authorList>
            <consortium name="WormBaseParasite"/>
        </authorList>
    </citation>
    <scope>IDENTIFICATION</scope>
</reference>
<dbReference type="Gene3D" id="1.10.565.10">
    <property type="entry name" value="Retinoid X Receptor"/>
    <property type="match status" value="1"/>
</dbReference>
<feature type="compositionally biased region" description="Polar residues" evidence="13">
    <location>
        <begin position="509"/>
        <end position="525"/>
    </location>
</feature>
<keyword evidence="16" id="KW-1185">Reference proteome</keyword>
<dbReference type="PROSITE" id="PS00031">
    <property type="entry name" value="NUCLEAR_REC_DBD_1"/>
    <property type="match status" value="1"/>
</dbReference>
<dbReference type="SUPFAM" id="SSF48508">
    <property type="entry name" value="Nuclear receptor ligand-binding domain"/>
    <property type="match status" value="1"/>
</dbReference>
<dbReference type="Gene3D" id="3.30.50.10">
    <property type="entry name" value="Erythroid Transcription Factor GATA-1, subunit A"/>
    <property type="match status" value="1"/>
</dbReference>
<name>A0A7E4USC5_PANRE</name>
<dbReference type="Pfam" id="PF00104">
    <property type="entry name" value="Hormone_recep"/>
    <property type="match status" value="1"/>
</dbReference>
<evidence type="ECO:0000256" key="1">
    <source>
        <dbReference type="ARBA" id="ARBA00004123"/>
    </source>
</evidence>
<evidence type="ECO:0000256" key="8">
    <source>
        <dbReference type="ARBA" id="ARBA00023163"/>
    </source>
</evidence>
<evidence type="ECO:0000256" key="9">
    <source>
        <dbReference type="ARBA" id="ARBA00023170"/>
    </source>
</evidence>
<keyword evidence="10 12" id="KW-0539">Nucleus</keyword>
<dbReference type="PANTHER" id="PTHR47519:SF3">
    <property type="entry name" value="NUCLEAR HORMONE RECEPTOR FAMILY MEMBER NHR-5"/>
    <property type="match status" value="1"/>
</dbReference>
<organism evidence="16 17">
    <name type="scientific">Panagrellus redivivus</name>
    <name type="common">Microworm</name>
    <dbReference type="NCBI Taxonomy" id="6233"/>
    <lineage>
        <taxon>Eukaryota</taxon>
        <taxon>Metazoa</taxon>
        <taxon>Ecdysozoa</taxon>
        <taxon>Nematoda</taxon>
        <taxon>Chromadorea</taxon>
        <taxon>Rhabditida</taxon>
        <taxon>Tylenchina</taxon>
        <taxon>Panagrolaimomorpha</taxon>
        <taxon>Panagrolaimoidea</taxon>
        <taxon>Panagrolaimidae</taxon>
        <taxon>Panagrellus</taxon>
    </lineage>
</organism>
<feature type="region of interest" description="Disordered" evidence="13">
    <location>
        <begin position="509"/>
        <end position="529"/>
    </location>
</feature>
<feature type="compositionally biased region" description="Low complexity" evidence="13">
    <location>
        <begin position="180"/>
        <end position="189"/>
    </location>
</feature>
<keyword evidence="3 12" id="KW-0479">Metal-binding</keyword>
<feature type="domain" description="Nuclear receptor" evidence="14">
    <location>
        <begin position="85"/>
        <end position="160"/>
    </location>
</feature>
<feature type="region of interest" description="Disordered" evidence="13">
    <location>
        <begin position="159"/>
        <end position="203"/>
    </location>
</feature>
<evidence type="ECO:0000256" key="2">
    <source>
        <dbReference type="ARBA" id="ARBA00005993"/>
    </source>
</evidence>
<dbReference type="CDD" id="cd06960">
    <property type="entry name" value="NR_DBD_HNF4A"/>
    <property type="match status" value="1"/>
</dbReference>
<evidence type="ECO:0000256" key="3">
    <source>
        <dbReference type="ARBA" id="ARBA00022723"/>
    </source>
</evidence>
<dbReference type="InterPro" id="IPR001723">
    <property type="entry name" value="Nuclear_hrmn_rcpt"/>
</dbReference>
<dbReference type="GO" id="GO:0000978">
    <property type="term" value="F:RNA polymerase II cis-regulatory region sequence-specific DNA binding"/>
    <property type="evidence" value="ECO:0007669"/>
    <property type="project" value="InterPro"/>
</dbReference>
<evidence type="ECO:0000256" key="6">
    <source>
        <dbReference type="ARBA" id="ARBA00023015"/>
    </source>
</evidence>
<dbReference type="SUPFAM" id="SSF57716">
    <property type="entry name" value="Glucocorticoid receptor-like (DNA-binding domain)"/>
    <property type="match status" value="1"/>
</dbReference>
<dbReference type="InterPro" id="IPR049636">
    <property type="entry name" value="HNF4-like_DBD"/>
</dbReference>
<evidence type="ECO:0000256" key="4">
    <source>
        <dbReference type="ARBA" id="ARBA00022771"/>
    </source>
</evidence>
<reference evidence="16" key="1">
    <citation type="journal article" date="2013" name="Genetics">
        <title>The draft genome and transcriptome of Panagrellus redivivus are shaped by the harsh demands of a free-living lifestyle.</title>
        <authorList>
            <person name="Srinivasan J."/>
            <person name="Dillman A.R."/>
            <person name="Macchietto M.G."/>
            <person name="Heikkinen L."/>
            <person name="Lakso M."/>
            <person name="Fracchia K.M."/>
            <person name="Antoshechkin I."/>
            <person name="Mortazavi A."/>
            <person name="Wong G."/>
            <person name="Sternberg P.W."/>
        </authorList>
    </citation>
    <scope>NUCLEOTIDE SEQUENCE [LARGE SCALE GENOMIC DNA]</scope>
    <source>
        <strain evidence="16">MT8872</strain>
    </source>
</reference>
<evidence type="ECO:0000256" key="13">
    <source>
        <dbReference type="SAM" id="MobiDB-lite"/>
    </source>
</evidence>
<keyword evidence="9 12" id="KW-0675">Receptor</keyword>
<dbReference type="Proteomes" id="UP000492821">
    <property type="component" value="Unassembled WGS sequence"/>
</dbReference>
<sequence length="664" mass="73369">MSIGATTATTSPVHISVSGSSNDVNPFGFSASANVDDVSNYLAFNGTDQNAPAFAAYASPMQQQQSVTDTPGPSSVLTPTSSDSTALCAVCGDTGAKPHYTVLACLGCKGFFRRALKKVDQHECLHENNCVIDRYGRTSCRACRLKKCLEVGMDPSAVRPDRDFIGKTASLRPPKKTKTDSTTSTAITKEPPPAPSSPPKNSEDYVKKLPVYMRIIMMNLKNMEVEISRGDTMKEPHQIYPLYVTIRELVENPGKLKGKRTEMRYEPYRMAKNEELSMIVYRRVIAAIDWVEMLAEMIEGLSDDDKIALVKSCYAPLLLFMCSARTAMVTQNEDILCLCNFAFVPRNIAKAYSDTYHLDNNLVERLITDLVKPFREISITEEEVVCLSAIIVLNPMAKDLSPEGIEKVSNLRDKVQETLFQYIKESRSTSNATSLFGNFLLSIPKLSKLATSLCENIRFALTFSSLGRFPLLLSVFGCFPVEPFLDTPASGASSVICKNAEVQTENTQVNLGPTGTKQRLPSSFVSPVENEESSRGSREFCFFRPPGSYTLTEMFDDRMNDDARFKRPTTTFQRPRPYPKRPISHKAQNVSKLTDDHTPDVLPSSSSASSFNSTPIGFPPPRTLVYETHSTASINSIASSDSGYYINSQSDIYPGIATPFSNQQ</sequence>
<dbReference type="PRINTS" id="PR00047">
    <property type="entry name" value="STROIDFINGER"/>
</dbReference>
<dbReference type="InterPro" id="IPR013088">
    <property type="entry name" value="Znf_NHR/GATA"/>
</dbReference>
<dbReference type="InterPro" id="IPR000536">
    <property type="entry name" value="Nucl_hrmn_rcpt_lig-bd"/>
</dbReference>